<comment type="caution">
    <text evidence="1">The sequence shown here is derived from an EMBL/GenBank/DDBJ whole genome shotgun (WGS) entry which is preliminary data.</text>
</comment>
<accession>A0ABD2BYL8</accession>
<gene>
    <name evidence="1" type="ORF">V1478_001956</name>
</gene>
<keyword evidence="2" id="KW-1185">Reference proteome</keyword>
<dbReference type="Proteomes" id="UP001607302">
    <property type="component" value="Unassembled WGS sequence"/>
</dbReference>
<evidence type="ECO:0000313" key="1">
    <source>
        <dbReference type="EMBL" id="KAL2737870.1"/>
    </source>
</evidence>
<dbReference type="AlphaFoldDB" id="A0ABD2BYL8"/>
<reference evidence="1 2" key="1">
    <citation type="journal article" date="2024" name="Ann. Entomol. Soc. Am.">
        <title>Genomic analyses of the southern and eastern yellowjacket wasps (Hymenoptera: Vespidae) reveal evolutionary signatures of social life.</title>
        <authorList>
            <person name="Catto M.A."/>
            <person name="Caine P.B."/>
            <person name="Orr S.E."/>
            <person name="Hunt B.G."/>
            <person name="Goodisman M.A.D."/>
        </authorList>
    </citation>
    <scope>NUCLEOTIDE SEQUENCE [LARGE SCALE GENOMIC DNA]</scope>
    <source>
        <strain evidence="1">233</strain>
        <tissue evidence="1">Head and thorax</tissue>
    </source>
</reference>
<name>A0ABD2BYL8_VESSQ</name>
<protein>
    <submittedName>
        <fullName evidence="1">Uncharacterized protein</fullName>
    </submittedName>
</protein>
<organism evidence="1 2">
    <name type="scientific">Vespula squamosa</name>
    <name type="common">Southern yellow jacket</name>
    <name type="synonym">Wasp</name>
    <dbReference type="NCBI Taxonomy" id="30214"/>
    <lineage>
        <taxon>Eukaryota</taxon>
        <taxon>Metazoa</taxon>
        <taxon>Ecdysozoa</taxon>
        <taxon>Arthropoda</taxon>
        <taxon>Hexapoda</taxon>
        <taxon>Insecta</taxon>
        <taxon>Pterygota</taxon>
        <taxon>Neoptera</taxon>
        <taxon>Endopterygota</taxon>
        <taxon>Hymenoptera</taxon>
        <taxon>Apocrita</taxon>
        <taxon>Aculeata</taxon>
        <taxon>Vespoidea</taxon>
        <taxon>Vespidae</taxon>
        <taxon>Vespinae</taxon>
        <taxon>Vespula</taxon>
    </lineage>
</organism>
<evidence type="ECO:0000313" key="2">
    <source>
        <dbReference type="Proteomes" id="UP001607302"/>
    </source>
</evidence>
<dbReference type="EMBL" id="JAUDFV010000027">
    <property type="protein sequence ID" value="KAL2737870.1"/>
    <property type="molecule type" value="Genomic_DNA"/>
</dbReference>
<proteinExistence type="predicted"/>
<sequence>MGFFAPGLGRRFDNATRGKLLNMDNAKSLPFFAIFDLINSFLRNYYYLEICISNLERIVNSARTRSAVTRVMSQIIVLITFSSRITMMKNKKKQLMRSPLS</sequence>